<comment type="caution">
    <text evidence="1">The sequence shown here is derived from an EMBL/GenBank/DDBJ whole genome shotgun (WGS) entry which is preliminary data.</text>
</comment>
<organism evidence="1 2">
    <name type="scientific">Brachionus plicatilis</name>
    <name type="common">Marine rotifer</name>
    <name type="synonym">Brachionus muelleri</name>
    <dbReference type="NCBI Taxonomy" id="10195"/>
    <lineage>
        <taxon>Eukaryota</taxon>
        <taxon>Metazoa</taxon>
        <taxon>Spiralia</taxon>
        <taxon>Gnathifera</taxon>
        <taxon>Rotifera</taxon>
        <taxon>Eurotatoria</taxon>
        <taxon>Monogononta</taxon>
        <taxon>Pseudotrocha</taxon>
        <taxon>Ploima</taxon>
        <taxon>Brachionidae</taxon>
        <taxon>Brachionus</taxon>
    </lineage>
</organism>
<evidence type="ECO:0000313" key="2">
    <source>
        <dbReference type="Proteomes" id="UP000276133"/>
    </source>
</evidence>
<dbReference type="EMBL" id="REGN01000739">
    <property type="protein sequence ID" value="RNA39536.1"/>
    <property type="molecule type" value="Genomic_DNA"/>
</dbReference>
<accession>A0A3M7SUW0</accession>
<gene>
    <name evidence="1" type="ORF">BpHYR1_012610</name>
</gene>
<reference evidence="1 2" key="1">
    <citation type="journal article" date="2018" name="Sci. Rep.">
        <title>Genomic signatures of local adaptation to the degree of environmental predictability in rotifers.</title>
        <authorList>
            <person name="Franch-Gras L."/>
            <person name="Hahn C."/>
            <person name="Garcia-Roger E.M."/>
            <person name="Carmona M.J."/>
            <person name="Serra M."/>
            <person name="Gomez A."/>
        </authorList>
    </citation>
    <scope>NUCLEOTIDE SEQUENCE [LARGE SCALE GENOMIC DNA]</scope>
    <source>
        <strain evidence="1">HYR1</strain>
    </source>
</reference>
<sequence>MNTIREASIEDSPINKIELGNNNEKFFDYYARESSSYQLDYSRTNNKSDSELHFLNEDLMPNTIKSKSNLSLHVSNLLDNISQKTLSAKSVSPQANKEYDEFSSIESNIKSMTPVQPRKANTLKQRIRRFNSSLENRIFNLIQTNDSTNFNISHKNSFYKSTNNNKTQIKSQEIIDEANRSQPKL</sequence>
<protein>
    <submittedName>
        <fullName evidence="1">Uncharacterized protein</fullName>
    </submittedName>
</protein>
<dbReference type="OrthoDB" id="10226793at2759"/>
<dbReference type="Proteomes" id="UP000276133">
    <property type="component" value="Unassembled WGS sequence"/>
</dbReference>
<evidence type="ECO:0000313" key="1">
    <source>
        <dbReference type="EMBL" id="RNA39536.1"/>
    </source>
</evidence>
<proteinExistence type="predicted"/>
<name>A0A3M7SUW0_BRAPC</name>
<dbReference type="AlphaFoldDB" id="A0A3M7SUW0"/>
<keyword evidence="2" id="KW-1185">Reference proteome</keyword>